<proteinExistence type="predicted"/>
<feature type="transmembrane region" description="Helical" evidence="1">
    <location>
        <begin position="143"/>
        <end position="162"/>
    </location>
</feature>
<dbReference type="RefSeq" id="WP_145208066.1">
    <property type="nucleotide sequence ID" value="NZ_CP036432.1"/>
</dbReference>
<feature type="transmembrane region" description="Helical" evidence="1">
    <location>
        <begin position="114"/>
        <end position="137"/>
    </location>
</feature>
<sequence>MMLRILALISLFVAVSTANAHPGHSHDFSGAVETGIAHPWTGIDHLMAMVLVGVMATQSGLRRRWMLPALFCGAMAVASVAGQAIGPIFRLDLGLAIALIALGVCLVRRFHHAMLPAIVTLCGGLHGFAHGAGWGAGDVSMPYLAGMILGTTVLHLVGMGIGTAFNQTRSRSTWVRGTGTIACAVGVALLLGTV</sequence>
<dbReference type="InterPro" id="IPR007038">
    <property type="entry name" value="HupE_UreJ"/>
</dbReference>
<evidence type="ECO:0000256" key="1">
    <source>
        <dbReference type="SAM" id="Phobius"/>
    </source>
</evidence>
<accession>A0ABX5XJW9</accession>
<protein>
    <submittedName>
        <fullName evidence="3">HupE / UreJ protein</fullName>
    </submittedName>
</protein>
<dbReference type="EMBL" id="CP036432">
    <property type="protein sequence ID" value="QDV82288.1"/>
    <property type="molecule type" value="Genomic_DNA"/>
</dbReference>
<feature type="transmembrane region" description="Helical" evidence="1">
    <location>
        <begin position="174"/>
        <end position="192"/>
    </location>
</feature>
<keyword evidence="1" id="KW-1133">Transmembrane helix</keyword>
<feature type="transmembrane region" description="Helical" evidence="1">
    <location>
        <begin position="88"/>
        <end position="107"/>
    </location>
</feature>
<keyword evidence="4" id="KW-1185">Reference proteome</keyword>
<dbReference type="PIRSF" id="PIRSF016919">
    <property type="entry name" value="HupE_UreJ"/>
    <property type="match status" value="1"/>
</dbReference>
<dbReference type="Pfam" id="PF04955">
    <property type="entry name" value="HupE_UreJ"/>
    <property type="match status" value="1"/>
</dbReference>
<organism evidence="3 4">
    <name type="scientific">Stieleria magnilauensis</name>
    <dbReference type="NCBI Taxonomy" id="2527963"/>
    <lineage>
        <taxon>Bacteria</taxon>
        <taxon>Pseudomonadati</taxon>
        <taxon>Planctomycetota</taxon>
        <taxon>Planctomycetia</taxon>
        <taxon>Pirellulales</taxon>
        <taxon>Pirellulaceae</taxon>
        <taxon>Stieleria</taxon>
    </lineage>
</organism>
<keyword evidence="2" id="KW-0732">Signal</keyword>
<keyword evidence="1" id="KW-0812">Transmembrane</keyword>
<evidence type="ECO:0000256" key="2">
    <source>
        <dbReference type="SAM" id="SignalP"/>
    </source>
</evidence>
<reference evidence="3 4" key="1">
    <citation type="submission" date="2019-02" db="EMBL/GenBank/DDBJ databases">
        <title>Deep-cultivation of Planctomycetes and their phenomic and genomic characterization uncovers novel biology.</title>
        <authorList>
            <person name="Wiegand S."/>
            <person name="Jogler M."/>
            <person name="Boedeker C."/>
            <person name="Pinto D."/>
            <person name="Vollmers J."/>
            <person name="Rivas-Marin E."/>
            <person name="Kohn T."/>
            <person name="Peeters S.H."/>
            <person name="Heuer A."/>
            <person name="Rast P."/>
            <person name="Oberbeckmann S."/>
            <person name="Bunk B."/>
            <person name="Jeske O."/>
            <person name="Meyerdierks A."/>
            <person name="Storesund J.E."/>
            <person name="Kallscheuer N."/>
            <person name="Luecker S."/>
            <person name="Lage O.M."/>
            <person name="Pohl T."/>
            <person name="Merkel B.J."/>
            <person name="Hornburger P."/>
            <person name="Mueller R.-W."/>
            <person name="Bruemmer F."/>
            <person name="Labrenz M."/>
            <person name="Spormann A.M."/>
            <person name="Op den Camp H."/>
            <person name="Overmann J."/>
            <person name="Amann R."/>
            <person name="Jetten M.S.M."/>
            <person name="Mascher T."/>
            <person name="Medema M.H."/>
            <person name="Devos D.P."/>
            <person name="Kaster A.-K."/>
            <person name="Ovreas L."/>
            <person name="Rohde M."/>
            <person name="Galperin M.Y."/>
            <person name="Jogler C."/>
        </authorList>
    </citation>
    <scope>NUCLEOTIDE SEQUENCE [LARGE SCALE GENOMIC DNA]</scope>
    <source>
        <strain evidence="3 4">TBK1r</strain>
    </source>
</reference>
<feature type="transmembrane region" description="Helical" evidence="1">
    <location>
        <begin position="65"/>
        <end position="82"/>
    </location>
</feature>
<feature type="signal peptide" evidence="2">
    <location>
        <begin position="1"/>
        <end position="20"/>
    </location>
</feature>
<gene>
    <name evidence="3" type="ORF">TBK1r_12150</name>
</gene>
<evidence type="ECO:0000313" key="4">
    <source>
        <dbReference type="Proteomes" id="UP000318081"/>
    </source>
</evidence>
<keyword evidence="1" id="KW-0472">Membrane</keyword>
<feature type="chain" id="PRO_5047112629" evidence="2">
    <location>
        <begin position="21"/>
        <end position="194"/>
    </location>
</feature>
<dbReference type="Proteomes" id="UP000318081">
    <property type="component" value="Chromosome"/>
</dbReference>
<evidence type="ECO:0000313" key="3">
    <source>
        <dbReference type="EMBL" id="QDV82288.1"/>
    </source>
</evidence>
<name>A0ABX5XJW9_9BACT</name>